<dbReference type="Proteomes" id="UP000611640">
    <property type="component" value="Chromosome"/>
</dbReference>
<proteinExistence type="predicted"/>
<dbReference type="AlphaFoldDB" id="A0A7R7DUR7"/>
<evidence type="ECO:0000313" key="2">
    <source>
        <dbReference type="Proteomes" id="UP000611640"/>
    </source>
</evidence>
<organism evidence="1 2">
    <name type="scientific">Actinocatenispora thailandica</name>
    <dbReference type="NCBI Taxonomy" id="227318"/>
    <lineage>
        <taxon>Bacteria</taxon>
        <taxon>Bacillati</taxon>
        <taxon>Actinomycetota</taxon>
        <taxon>Actinomycetes</taxon>
        <taxon>Micromonosporales</taxon>
        <taxon>Micromonosporaceae</taxon>
        <taxon>Actinocatenispora</taxon>
    </lineage>
</organism>
<evidence type="ECO:0000313" key="1">
    <source>
        <dbReference type="EMBL" id="BCJ38220.1"/>
    </source>
</evidence>
<accession>A0A7R7DUR7</accession>
<reference evidence="1 2" key="1">
    <citation type="submission" date="2020-08" db="EMBL/GenBank/DDBJ databases">
        <title>Whole genome shotgun sequence of Actinocatenispora thailandica NBRC 105041.</title>
        <authorList>
            <person name="Komaki H."/>
            <person name="Tamura T."/>
        </authorList>
    </citation>
    <scope>NUCLEOTIDE SEQUENCE [LARGE SCALE GENOMIC DNA]</scope>
    <source>
        <strain evidence="1 2">NBRC 105041</strain>
    </source>
</reference>
<sequence length="157" mass="17113">MISVRLVPILYAGYTAVGPGLGLPPTRSDRVKRGFSMTTEYGKTVVDVHSLEDFQTALANHHSAAVSMLETIEARLWHASPKLGTFSDGNEAASFYSSTAKDYHDRVQRLKSAIEAAQHATKTILATYRTAEARNDANSKDIERTLAPVGHALKEKA</sequence>
<protein>
    <submittedName>
        <fullName evidence="1">Uncharacterized protein</fullName>
    </submittedName>
</protein>
<dbReference type="KEGG" id="atl:Athai_57230"/>
<keyword evidence="2" id="KW-1185">Reference proteome</keyword>
<dbReference type="Gene3D" id="1.10.287.1060">
    <property type="entry name" value="ESAT-6-like"/>
    <property type="match status" value="1"/>
</dbReference>
<gene>
    <name evidence="1" type="ORF">Athai_57230</name>
</gene>
<name>A0A7R7DUR7_9ACTN</name>
<dbReference type="EMBL" id="AP023355">
    <property type="protein sequence ID" value="BCJ38220.1"/>
    <property type="molecule type" value="Genomic_DNA"/>
</dbReference>